<proteinExistence type="inferred from homology"/>
<evidence type="ECO:0000313" key="3">
    <source>
        <dbReference type="Proteomes" id="UP001367508"/>
    </source>
</evidence>
<reference evidence="2 3" key="1">
    <citation type="submission" date="2024-01" db="EMBL/GenBank/DDBJ databases">
        <title>The genomes of 5 underutilized Papilionoideae crops provide insights into root nodulation and disease resistanc.</title>
        <authorList>
            <person name="Jiang F."/>
        </authorList>
    </citation>
    <scope>NUCLEOTIDE SEQUENCE [LARGE SCALE GENOMIC DNA]</scope>
    <source>
        <strain evidence="2">LVBAO_FW01</strain>
        <tissue evidence="2">Leaves</tissue>
    </source>
</reference>
<dbReference type="InterPro" id="IPR008802">
    <property type="entry name" value="REF"/>
</dbReference>
<dbReference type="PANTHER" id="PTHR33732:SF9">
    <property type="entry name" value="REF_SRPP-LIKE PROTEIN OS05G0151300_LOC_OS05G05940"/>
    <property type="match status" value="1"/>
</dbReference>
<evidence type="ECO:0000313" key="2">
    <source>
        <dbReference type="EMBL" id="KAK7362855.1"/>
    </source>
</evidence>
<dbReference type="Pfam" id="PF05755">
    <property type="entry name" value="REF"/>
    <property type="match status" value="1"/>
</dbReference>
<protein>
    <submittedName>
        <fullName evidence="2">Uncharacterized protein</fullName>
    </submittedName>
</protein>
<evidence type="ECO:0000256" key="1">
    <source>
        <dbReference type="ARBA" id="ARBA00009737"/>
    </source>
</evidence>
<dbReference type="AlphaFoldDB" id="A0AAN9R581"/>
<name>A0AAN9R581_CANGL</name>
<dbReference type="PANTHER" id="PTHR33732">
    <property type="entry name" value="REF/SRPP-LIKE PROTEIN OS05G0151300/LOC_OS05G05940"/>
    <property type="match status" value="1"/>
</dbReference>
<gene>
    <name evidence="2" type="ORF">VNO77_04979</name>
</gene>
<comment type="caution">
    <text evidence="2">The sequence shown here is derived from an EMBL/GenBank/DDBJ whole genome shotgun (WGS) entry which is preliminary data.</text>
</comment>
<dbReference type="EMBL" id="JAYMYQ010000001">
    <property type="protein sequence ID" value="KAK7362855.1"/>
    <property type="molecule type" value="Genomic_DNA"/>
</dbReference>
<dbReference type="Proteomes" id="UP001367508">
    <property type="component" value="Unassembled WGS sequence"/>
</dbReference>
<keyword evidence="3" id="KW-1185">Reference proteome</keyword>
<accession>A0AAN9R581</accession>
<sequence length="160" mass="17705">MQFLMRPAAVYTYAKEPPGPAVRTVEEAVKSVVGPVYEKFHLLPDELLRHADFLPDELIDHADRKPEPSVSAAHGASAAARTSASDIARTVCAKCEPAANVLYERYEGKTASAWQRLNRVRLLPRVAEKYNEAVMAAAEKSSAYLHVMPVEKIGKVFKEK</sequence>
<comment type="similarity">
    <text evidence="1">Belongs to the REF/SRPP family.</text>
</comment>
<organism evidence="2 3">
    <name type="scientific">Canavalia gladiata</name>
    <name type="common">Sword bean</name>
    <name type="synonym">Dolichos gladiatus</name>
    <dbReference type="NCBI Taxonomy" id="3824"/>
    <lineage>
        <taxon>Eukaryota</taxon>
        <taxon>Viridiplantae</taxon>
        <taxon>Streptophyta</taxon>
        <taxon>Embryophyta</taxon>
        <taxon>Tracheophyta</taxon>
        <taxon>Spermatophyta</taxon>
        <taxon>Magnoliopsida</taxon>
        <taxon>eudicotyledons</taxon>
        <taxon>Gunneridae</taxon>
        <taxon>Pentapetalae</taxon>
        <taxon>rosids</taxon>
        <taxon>fabids</taxon>
        <taxon>Fabales</taxon>
        <taxon>Fabaceae</taxon>
        <taxon>Papilionoideae</taxon>
        <taxon>50 kb inversion clade</taxon>
        <taxon>NPAAA clade</taxon>
        <taxon>indigoferoid/millettioid clade</taxon>
        <taxon>Phaseoleae</taxon>
        <taxon>Canavalia</taxon>
    </lineage>
</organism>